<evidence type="ECO:0000256" key="8">
    <source>
        <dbReference type="ARBA" id="ARBA00023136"/>
    </source>
</evidence>
<gene>
    <name evidence="11" type="primary">arcD_2</name>
    <name evidence="11" type="ORF">YK48G_22830</name>
</gene>
<keyword evidence="7 10" id="KW-1133">Transmembrane helix</keyword>
<dbReference type="NCBIfam" id="TIGR03810">
    <property type="entry name" value="arg_ornith_anti"/>
    <property type="match status" value="1"/>
</dbReference>
<keyword evidence="5 10" id="KW-0812">Transmembrane</keyword>
<evidence type="ECO:0000256" key="5">
    <source>
        <dbReference type="ARBA" id="ARBA00022692"/>
    </source>
</evidence>
<dbReference type="Pfam" id="PF13520">
    <property type="entry name" value="AA_permease_2"/>
    <property type="match status" value="1"/>
</dbReference>
<evidence type="ECO:0000256" key="10">
    <source>
        <dbReference type="SAM" id="Phobius"/>
    </source>
</evidence>
<keyword evidence="6" id="KW-0029">Amino-acid transport</keyword>
<keyword evidence="3" id="KW-0813">Transport</keyword>
<proteinExistence type="inferred from homology"/>
<dbReference type="InterPro" id="IPR050367">
    <property type="entry name" value="APC_superfamily"/>
</dbReference>
<dbReference type="InterPro" id="IPR004754">
    <property type="entry name" value="Amino_acid_antiprt"/>
</dbReference>
<dbReference type="EMBL" id="BNJR01000017">
    <property type="protein sequence ID" value="GHP14858.1"/>
    <property type="molecule type" value="Genomic_DNA"/>
</dbReference>
<evidence type="ECO:0000256" key="9">
    <source>
        <dbReference type="NCBIfam" id="TIGR03810"/>
    </source>
</evidence>
<keyword evidence="8 10" id="KW-0472">Membrane</keyword>
<evidence type="ECO:0000256" key="2">
    <source>
        <dbReference type="ARBA" id="ARBA00008220"/>
    </source>
</evidence>
<feature type="transmembrane region" description="Helical" evidence="10">
    <location>
        <begin position="242"/>
        <end position="265"/>
    </location>
</feature>
<dbReference type="PANTHER" id="PTHR42770:SF4">
    <property type="entry name" value="ARGININE_ORNITHINE ANTIPORTER-RELATED"/>
    <property type="match status" value="1"/>
</dbReference>
<dbReference type="Proteomes" id="UP000604765">
    <property type="component" value="Unassembled WGS sequence"/>
</dbReference>
<feature type="transmembrane region" description="Helical" evidence="10">
    <location>
        <begin position="457"/>
        <end position="476"/>
    </location>
</feature>
<dbReference type="InterPro" id="IPR002293">
    <property type="entry name" value="AA/rel_permease1"/>
</dbReference>
<dbReference type="Gene3D" id="1.20.1740.10">
    <property type="entry name" value="Amino acid/polyamine transporter I"/>
    <property type="match status" value="1"/>
</dbReference>
<keyword evidence="4" id="KW-1003">Cell membrane</keyword>
<evidence type="ECO:0000313" key="12">
    <source>
        <dbReference type="Proteomes" id="UP000604765"/>
    </source>
</evidence>
<dbReference type="NCBIfam" id="TIGR00905">
    <property type="entry name" value="2A0302"/>
    <property type="match status" value="1"/>
</dbReference>
<reference evidence="11 12" key="1">
    <citation type="journal article" date="2021" name="Int. J. Syst. Evol. Microbiol.">
        <title>Lentilactobacillus fungorum sp. nov., isolated from spent mushroom substrates.</title>
        <authorList>
            <person name="Tohno M."/>
            <person name="Tanizawa Y."/>
            <person name="Kojima Y."/>
            <person name="Sakamoto M."/>
            <person name="Ohkuma M."/>
            <person name="Kobayashi H."/>
        </authorList>
    </citation>
    <scope>NUCLEOTIDE SEQUENCE [LARGE SCALE GENOMIC DNA]</scope>
    <source>
        <strain evidence="11 12">YK48G</strain>
    </source>
</reference>
<evidence type="ECO:0000256" key="1">
    <source>
        <dbReference type="ARBA" id="ARBA00004651"/>
    </source>
</evidence>
<organism evidence="11 12">
    <name type="scientific">Lentilactobacillus fungorum</name>
    <dbReference type="NCBI Taxonomy" id="2201250"/>
    <lineage>
        <taxon>Bacteria</taxon>
        <taxon>Bacillati</taxon>
        <taxon>Bacillota</taxon>
        <taxon>Bacilli</taxon>
        <taxon>Lactobacillales</taxon>
        <taxon>Lactobacillaceae</taxon>
        <taxon>Lentilactobacillus</taxon>
    </lineage>
</organism>
<dbReference type="PANTHER" id="PTHR42770">
    <property type="entry name" value="AMINO ACID TRANSPORTER-RELATED"/>
    <property type="match status" value="1"/>
</dbReference>
<evidence type="ECO:0000256" key="7">
    <source>
        <dbReference type="ARBA" id="ARBA00022989"/>
    </source>
</evidence>
<dbReference type="InterPro" id="IPR022461">
    <property type="entry name" value="Arg/Orn_antiprt_ArcD"/>
</dbReference>
<feature type="transmembrane region" description="Helical" evidence="10">
    <location>
        <begin position="366"/>
        <end position="384"/>
    </location>
</feature>
<sequence length="481" mass="52170">MMEKDVNLNGNANGIGLPALVATVVTSSIGSGIFALTSDLAHAASPGPALIAWLIVGVGILMLSLSLNNLVMKRPDLEGVFAYAEAGFGQYAGFISGWGYWLSAWLGNVAFATVMMSSIGYFFPIFKSGQNLPSILAASIASWALTYIVNQGVESAAILNAIVTICKLIPLFTFIVVAIILFKGNLFTSMFWNNLSGHFDGGQGVGTQIKNCMMVMMWVFVGIEGAAMMSSRAKKKSDAGRATILGLLCLLLIYVLASVLPYGYLTRGELATIHQPAMVYIFNDMVGNWGGIFISIGLIISILGSWLSWTMLPAETMRLMTNRKLLPPIFGRENKHRAPTFSLVLTAVLIQLFLFTLLFTEKAYNFAYSLCTAAIVICYIFVAAYQIKLSWQHIHEKGSFKQLVIGLIAFLFQVVGITLAGLQYVLLCFIAYIPGIFFYAKARKDAGATQWLSKSEWAMTSLIALGAIVSVVLLVVGKISV</sequence>
<dbReference type="PIRSF" id="PIRSF006060">
    <property type="entry name" value="AA_transporter"/>
    <property type="match status" value="1"/>
</dbReference>
<protein>
    <recommendedName>
        <fullName evidence="9">Arginine-ornithine antiporter</fullName>
    </recommendedName>
</protein>
<name>A0ABQ3W2L0_9LACO</name>
<accession>A0ABQ3W2L0</accession>
<evidence type="ECO:0000256" key="6">
    <source>
        <dbReference type="ARBA" id="ARBA00022970"/>
    </source>
</evidence>
<comment type="similarity">
    <text evidence="2">Belongs to the amino acid-polyamine-organocation (APC) superfamily. Basic amino acid/polyamine antiporter (APA) (TC 2.A.3.2) family.</text>
</comment>
<keyword evidence="12" id="KW-1185">Reference proteome</keyword>
<comment type="caution">
    <text evidence="11">The sequence shown here is derived from an EMBL/GenBank/DDBJ whole genome shotgun (WGS) entry which is preliminary data.</text>
</comment>
<feature type="transmembrane region" description="Helical" evidence="10">
    <location>
        <begin position="49"/>
        <end position="68"/>
    </location>
</feature>
<evidence type="ECO:0000256" key="4">
    <source>
        <dbReference type="ARBA" id="ARBA00022475"/>
    </source>
</evidence>
<comment type="subcellular location">
    <subcellularLocation>
        <location evidence="1">Cell membrane</location>
        <topology evidence="1">Multi-pass membrane protein</topology>
    </subcellularLocation>
</comment>
<feature type="transmembrane region" description="Helical" evidence="10">
    <location>
        <begin position="341"/>
        <end position="360"/>
    </location>
</feature>
<evidence type="ECO:0000256" key="3">
    <source>
        <dbReference type="ARBA" id="ARBA00022448"/>
    </source>
</evidence>
<feature type="transmembrane region" description="Helical" evidence="10">
    <location>
        <begin position="132"/>
        <end position="150"/>
    </location>
</feature>
<feature type="transmembrane region" description="Helical" evidence="10">
    <location>
        <begin position="404"/>
        <end position="437"/>
    </location>
</feature>
<feature type="transmembrane region" description="Helical" evidence="10">
    <location>
        <begin position="15"/>
        <end position="37"/>
    </location>
</feature>
<feature type="transmembrane region" description="Helical" evidence="10">
    <location>
        <begin position="285"/>
        <end position="309"/>
    </location>
</feature>
<evidence type="ECO:0000313" key="11">
    <source>
        <dbReference type="EMBL" id="GHP14858.1"/>
    </source>
</evidence>
<feature type="transmembrane region" description="Helical" evidence="10">
    <location>
        <begin position="157"/>
        <end position="182"/>
    </location>
</feature>